<sequence>MHFSLISTSPPPHKAAKIWVNLCFSFVKCAQSVVADVKKGEVTKFSDRWGGVLESLQEIDNIMEMGKVDIEESDKELISQFLISLLNVWAVYVPLVSKKMEFSDTQLQMLQILLSLSRVFVKERNAIVEVMPLYAIALANSSKKHEVGQFMDDYVAEMNEIDLHLEESDWAWYLQSLDVRASTFLDVSVGLARGNRREDAKKMREQGQNYLKKAAQSGLDYLADPSRKGETAQQDHVEGLLLSVLHRLTLDHTGSTMSGLLGEGGGVSDRIQWGDEKKRSMEQLGDMWQKLQLHSKVDDNFISQIHLGKTTLSISSLMMYAQEAMVGHDSFEKNDEFEWYQKVKDNVEELEGKEMELILSCFDPQLLIVFSTILFMFNKKFDDLQVAKLGVDICTKGIHQLFCWPQEFAGLETLPREEQIEQLTQQFPVFRSKVWGEFMMNLPVPEGKKLLDPLALLIANEELRKEEKKEESFKCDVLELAAFCWDVEAREGGEGAGRAGEGEANEEERIQIDEMRLGLLHRLAGRKGLQGKWQEAASYSGYAYQIGRSLDESQMRLTHVTVPTFLTYALSLSHLNMTGIDKSVITDALETGQKFEETIHQAKGHVENDEKVTQVLSEVQVRMKLLKHSLEQLEAKEKEQQS</sequence>
<organism evidence="1">
    <name type="scientific">Paramoeba aestuarina</name>
    <dbReference type="NCBI Taxonomy" id="180227"/>
    <lineage>
        <taxon>Eukaryota</taxon>
        <taxon>Amoebozoa</taxon>
        <taxon>Discosea</taxon>
        <taxon>Flabellinia</taxon>
        <taxon>Dactylopodida</taxon>
        <taxon>Paramoebidae</taxon>
        <taxon>Paramoeba</taxon>
    </lineage>
</organism>
<dbReference type="AlphaFoldDB" id="A0A7S4JPN6"/>
<reference evidence="1" key="1">
    <citation type="submission" date="2021-01" db="EMBL/GenBank/DDBJ databases">
        <authorList>
            <person name="Corre E."/>
            <person name="Pelletier E."/>
            <person name="Niang G."/>
            <person name="Scheremetjew M."/>
            <person name="Finn R."/>
            <person name="Kale V."/>
            <person name="Holt S."/>
            <person name="Cochrane G."/>
            <person name="Meng A."/>
            <person name="Brown T."/>
            <person name="Cohen L."/>
        </authorList>
    </citation>
    <scope>NUCLEOTIDE SEQUENCE</scope>
    <source>
        <strain evidence="1">SoJaBio B1-5/56/2</strain>
    </source>
</reference>
<name>A0A7S4JPN6_9EUKA</name>
<gene>
    <name evidence="1" type="ORF">NAES01612_LOCUS1597</name>
</gene>
<evidence type="ECO:0000313" key="1">
    <source>
        <dbReference type="EMBL" id="CAE2270395.1"/>
    </source>
</evidence>
<protein>
    <submittedName>
        <fullName evidence="1">Uncharacterized protein</fullName>
    </submittedName>
</protein>
<dbReference type="EMBL" id="HBKR01002447">
    <property type="protein sequence ID" value="CAE2270395.1"/>
    <property type="molecule type" value="Transcribed_RNA"/>
</dbReference>
<proteinExistence type="predicted"/>
<accession>A0A7S4JPN6</accession>